<dbReference type="Gene3D" id="3.40.390.10">
    <property type="entry name" value="Collagenase (Catalytic Domain)"/>
    <property type="match status" value="1"/>
</dbReference>
<dbReference type="GeneID" id="117352345"/>
<evidence type="ECO:0000256" key="4">
    <source>
        <dbReference type="ARBA" id="ARBA00022729"/>
    </source>
</evidence>
<dbReference type="RefSeq" id="XP_033784662.1">
    <property type="nucleotide sequence ID" value="XM_033928771.1"/>
</dbReference>
<evidence type="ECO:0000256" key="9">
    <source>
        <dbReference type="ARBA" id="ARBA00023157"/>
    </source>
</evidence>
<evidence type="ECO:0000256" key="7">
    <source>
        <dbReference type="ARBA" id="ARBA00022833"/>
    </source>
</evidence>
<feature type="binding site" evidence="12">
    <location>
        <position position="239"/>
    </location>
    <ligand>
        <name>Zn(2+)</name>
        <dbReference type="ChEBI" id="CHEBI:29105"/>
        <note>catalytic</note>
    </ligand>
</feature>
<evidence type="ECO:0000259" key="15">
    <source>
        <dbReference type="PROSITE" id="PS51864"/>
    </source>
</evidence>
<dbReference type="PROSITE" id="PS01180">
    <property type="entry name" value="CUB"/>
    <property type="match status" value="2"/>
</dbReference>
<evidence type="ECO:0000256" key="11">
    <source>
        <dbReference type="PROSITE-ProRule" id="PRU00059"/>
    </source>
</evidence>
<evidence type="ECO:0000256" key="13">
    <source>
        <dbReference type="RuleBase" id="RU361183"/>
    </source>
</evidence>
<dbReference type="InterPro" id="IPR000859">
    <property type="entry name" value="CUB_dom"/>
</dbReference>
<dbReference type="InParanoid" id="A0A6P8P617"/>
<dbReference type="SMART" id="SM00042">
    <property type="entry name" value="CUB"/>
    <property type="match status" value="2"/>
</dbReference>
<dbReference type="EC" id="3.4.24.-" evidence="13"/>
<evidence type="ECO:0000256" key="12">
    <source>
        <dbReference type="PROSITE-ProRule" id="PRU01211"/>
    </source>
</evidence>
<dbReference type="Pfam" id="PF00431">
    <property type="entry name" value="CUB"/>
    <property type="match status" value="2"/>
</dbReference>
<gene>
    <name evidence="17" type="primary">LOC117352345</name>
</gene>
<comment type="caution">
    <text evidence="11">Lacks conserved residue(s) required for the propagation of feature annotation.</text>
</comment>
<keyword evidence="4" id="KW-0732">Signal</keyword>
<dbReference type="Proteomes" id="UP000515159">
    <property type="component" value="Chromosome 19"/>
</dbReference>
<keyword evidence="6 12" id="KW-0378">Hydrolase</keyword>
<keyword evidence="5" id="KW-0677">Repeat</keyword>
<keyword evidence="2 12" id="KW-0645">Protease</keyword>
<feature type="domain" description="CUB" evidence="14">
    <location>
        <begin position="450"/>
        <end position="562"/>
    </location>
</feature>
<evidence type="ECO:0000256" key="5">
    <source>
        <dbReference type="ARBA" id="ARBA00022737"/>
    </source>
</evidence>
<dbReference type="InterPro" id="IPR035914">
    <property type="entry name" value="Sperma_CUB_dom_sf"/>
</dbReference>
<proteinExistence type="predicted"/>
<dbReference type="PROSITE" id="PS51864">
    <property type="entry name" value="ASTACIN"/>
    <property type="match status" value="1"/>
</dbReference>
<dbReference type="KEGG" id="gsh:117352345"/>
<dbReference type="GO" id="GO:0060473">
    <property type="term" value="C:cortical granule"/>
    <property type="evidence" value="ECO:0007669"/>
    <property type="project" value="UniProtKB-SubCell"/>
</dbReference>
<dbReference type="PANTHER" id="PTHR10127">
    <property type="entry name" value="DISCOIDIN, CUB, EGF, LAMININ , AND ZINC METALLOPROTEASE DOMAIN CONTAINING"/>
    <property type="match status" value="1"/>
</dbReference>
<dbReference type="InterPro" id="IPR034039">
    <property type="entry name" value="ZnMP_hatching_enz"/>
</dbReference>
<organism evidence="16 17">
    <name type="scientific">Geotrypetes seraphini</name>
    <name type="common">Gaboon caecilian</name>
    <name type="synonym">Caecilia seraphini</name>
    <dbReference type="NCBI Taxonomy" id="260995"/>
    <lineage>
        <taxon>Eukaryota</taxon>
        <taxon>Metazoa</taxon>
        <taxon>Chordata</taxon>
        <taxon>Craniata</taxon>
        <taxon>Vertebrata</taxon>
        <taxon>Euteleostomi</taxon>
        <taxon>Amphibia</taxon>
        <taxon>Gymnophiona</taxon>
        <taxon>Geotrypetes</taxon>
    </lineage>
</organism>
<feature type="binding site" evidence="12">
    <location>
        <position position="245"/>
    </location>
    <ligand>
        <name>Zn(2+)</name>
        <dbReference type="ChEBI" id="CHEBI:29105"/>
        <note>catalytic</note>
    </ligand>
</feature>
<dbReference type="SUPFAM" id="SSF55486">
    <property type="entry name" value="Metalloproteases ('zincins'), catalytic domain"/>
    <property type="match status" value="1"/>
</dbReference>
<dbReference type="PANTHER" id="PTHR10127:SF887">
    <property type="entry name" value="EMBRYONIC PROTEIN UVS.2"/>
    <property type="match status" value="1"/>
</dbReference>
<reference evidence="17" key="1">
    <citation type="submission" date="2025-08" db="UniProtKB">
        <authorList>
            <consortium name="RefSeq"/>
        </authorList>
    </citation>
    <scope>IDENTIFICATION</scope>
</reference>
<feature type="domain" description="CUB" evidence="14">
    <location>
        <begin position="336"/>
        <end position="448"/>
    </location>
</feature>
<keyword evidence="3 12" id="KW-0479">Metal-binding</keyword>
<dbReference type="GO" id="GO:0006508">
    <property type="term" value="P:proteolysis"/>
    <property type="evidence" value="ECO:0007669"/>
    <property type="project" value="UniProtKB-KW"/>
</dbReference>
<name>A0A6P8P617_GEOSA</name>
<evidence type="ECO:0000256" key="2">
    <source>
        <dbReference type="ARBA" id="ARBA00022670"/>
    </source>
</evidence>
<evidence type="ECO:0000256" key="1">
    <source>
        <dbReference type="ARBA" id="ARBA00022490"/>
    </source>
</evidence>
<dbReference type="SMART" id="SM00235">
    <property type="entry name" value="ZnMc"/>
    <property type="match status" value="1"/>
</dbReference>
<dbReference type="FunFam" id="2.60.120.290:FF:000013">
    <property type="entry name" value="Membrane frizzled-related protein"/>
    <property type="match status" value="1"/>
</dbReference>
<keyword evidence="1" id="KW-0963">Cytoplasm</keyword>
<dbReference type="PRINTS" id="PR00480">
    <property type="entry name" value="ASTACIN"/>
</dbReference>
<dbReference type="InterPro" id="IPR024079">
    <property type="entry name" value="MetalloPept_cat_dom_sf"/>
</dbReference>
<evidence type="ECO:0000256" key="10">
    <source>
        <dbReference type="ARBA" id="ARBA00037865"/>
    </source>
</evidence>
<feature type="domain" description="Peptidase M12A" evidence="15">
    <location>
        <begin position="137"/>
        <end position="334"/>
    </location>
</feature>
<keyword evidence="16" id="KW-1185">Reference proteome</keyword>
<dbReference type="FunFam" id="3.40.390.10:FF:000040">
    <property type="entry name" value="Metalloendopeptidase"/>
    <property type="match status" value="1"/>
</dbReference>
<evidence type="ECO:0000313" key="17">
    <source>
        <dbReference type="RefSeq" id="XP_033784662.1"/>
    </source>
</evidence>
<evidence type="ECO:0000256" key="3">
    <source>
        <dbReference type="ARBA" id="ARBA00022723"/>
    </source>
</evidence>
<evidence type="ECO:0000313" key="16">
    <source>
        <dbReference type="Proteomes" id="UP000515159"/>
    </source>
</evidence>
<comment type="cofactor">
    <cofactor evidence="12 13">
        <name>Zn(2+)</name>
        <dbReference type="ChEBI" id="CHEBI:29105"/>
    </cofactor>
    <text evidence="12 13">Binds 1 zinc ion per subunit.</text>
</comment>
<keyword evidence="8 12" id="KW-0482">Metalloprotease</keyword>
<feature type="active site" evidence="12">
    <location>
        <position position="236"/>
    </location>
</feature>
<dbReference type="SUPFAM" id="SSF49854">
    <property type="entry name" value="Spermadhesin, CUB domain"/>
    <property type="match status" value="2"/>
</dbReference>
<dbReference type="InterPro" id="IPR001506">
    <property type="entry name" value="Peptidase_M12A"/>
</dbReference>
<dbReference type="CDD" id="cd00041">
    <property type="entry name" value="CUB"/>
    <property type="match status" value="2"/>
</dbReference>
<dbReference type="Pfam" id="PF01400">
    <property type="entry name" value="Astacin"/>
    <property type="match status" value="1"/>
</dbReference>
<dbReference type="CDD" id="cd04283">
    <property type="entry name" value="ZnMc_hatching_enzyme"/>
    <property type="match status" value="1"/>
</dbReference>
<dbReference type="InterPro" id="IPR006026">
    <property type="entry name" value="Peptidase_Metallo"/>
</dbReference>
<sequence>MRADREQWHQLLFIPYEYPDPQKMDRSFQRVKKPFLTKESTWFFIVKPWSSISPKILMANLSKGLMEVIFKQDDTSEDHVGVDSEHKDDVFNIISKANQVQDGVQQVKLSHCGNLSVPPGSIQLLENGDIAVRTGRSALNCPSNKCFWPKSADGTVKVPYTLSSDYTADQKALIASAIREFATLTCIRFAERTTETDYLQIKSVDGCWSFIGKTGGVQDVSLLKGGCMSKGVIQHELNHALGFHHEQCRSDRDNYVTIMYQFIPQDVKFNFKKEITNNLGLEYDYTSVMHYGQYAFTNTSGQATIVPKPFVVIGQRYGLSNLDISKINKLYQCGVCSTLLSDTTGSLSSANYPSEYSPNSNCVWLIRLPNRKVLLQFTAFDVQSSPGCVSDYLRVYDGDSLTSPVLLDRACGMGLPPPLIASSKMLLVQFVSDGAVGASGFKASYSSVPCGTSLTAQSGTFSSPNYPRSYPPNLDCSYIITAPAGYKVSLAVTDFVLQWARNCPYDRISIYDGPNASSRRLGTYCGIMLIDPVVSSQNSLLLQFHTDRSTQAKGFQATYAFVK</sequence>
<evidence type="ECO:0000259" key="14">
    <source>
        <dbReference type="PROSITE" id="PS01180"/>
    </source>
</evidence>
<comment type="subcellular location">
    <subcellularLocation>
        <location evidence="10">Cytoplasmic vesicle</location>
        <location evidence="10">Secretory vesicle</location>
        <location evidence="10">Cortical granule</location>
    </subcellularLocation>
</comment>
<evidence type="ECO:0000256" key="6">
    <source>
        <dbReference type="ARBA" id="ARBA00022801"/>
    </source>
</evidence>
<keyword evidence="7 12" id="KW-0862">Zinc</keyword>
<protein>
    <recommendedName>
        <fullName evidence="13">Metalloendopeptidase</fullName>
        <ecNumber evidence="13">3.4.24.-</ecNumber>
    </recommendedName>
</protein>
<dbReference type="GO" id="GO:0004222">
    <property type="term" value="F:metalloendopeptidase activity"/>
    <property type="evidence" value="ECO:0007669"/>
    <property type="project" value="UniProtKB-UniRule"/>
</dbReference>
<feature type="binding site" evidence="12">
    <location>
        <position position="235"/>
    </location>
    <ligand>
        <name>Zn(2+)</name>
        <dbReference type="ChEBI" id="CHEBI:29105"/>
        <note>catalytic</note>
    </ligand>
</feature>
<accession>A0A6P8P617</accession>
<dbReference type="AlphaFoldDB" id="A0A6P8P617"/>
<keyword evidence="9" id="KW-1015">Disulfide bond</keyword>
<dbReference type="GO" id="GO:0008270">
    <property type="term" value="F:zinc ion binding"/>
    <property type="evidence" value="ECO:0007669"/>
    <property type="project" value="UniProtKB-UniRule"/>
</dbReference>
<dbReference type="Gene3D" id="2.60.120.290">
    <property type="entry name" value="Spermadhesin, CUB domain"/>
    <property type="match status" value="2"/>
</dbReference>
<evidence type="ECO:0000256" key="8">
    <source>
        <dbReference type="ARBA" id="ARBA00023049"/>
    </source>
</evidence>
<dbReference type="FunFam" id="2.60.120.290:FF:000005">
    <property type="entry name" value="Procollagen C-endopeptidase enhancer 1"/>
    <property type="match status" value="1"/>
</dbReference>
<dbReference type="OrthoDB" id="291007at2759"/>